<protein>
    <submittedName>
        <fullName evidence="2">GNAT family N-acetyltransferase</fullName>
    </submittedName>
</protein>
<dbReference type="InterPro" id="IPR016181">
    <property type="entry name" value="Acyl_CoA_acyltransferase"/>
</dbReference>
<dbReference type="SUPFAM" id="SSF55729">
    <property type="entry name" value="Acyl-CoA N-acyltransferases (Nat)"/>
    <property type="match status" value="1"/>
</dbReference>
<keyword evidence="3" id="KW-1185">Reference proteome</keyword>
<dbReference type="PANTHER" id="PTHR43415:SF3">
    <property type="entry name" value="GNAT-FAMILY ACETYLTRANSFERASE"/>
    <property type="match status" value="1"/>
</dbReference>
<name>A0ABT4X8F9_9BACI</name>
<dbReference type="Proteomes" id="UP001211894">
    <property type="component" value="Unassembled WGS sequence"/>
</dbReference>
<dbReference type="CDD" id="cd04301">
    <property type="entry name" value="NAT_SF"/>
    <property type="match status" value="1"/>
</dbReference>
<reference evidence="2 3" key="1">
    <citation type="submission" date="2023-01" db="EMBL/GenBank/DDBJ databases">
        <title>Bacillus changyiensis sp. nov., isolated from a coastal deposit.</title>
        <authorList>
            <person name="Xiao G."/>
            <person name="Lai Q."/>
            <person name="Hu Z."/>
            <person name="Shao Z."/>
        </authorList>
    </citation>
    <scope>NUCLEOTIDE SEQUENCE [LARGE SCALE GENOMIC DNA]</scope>
    <source>
        <strain evidence="2 3">CLL-7-23</strain>
    </source>
</reference>
<comment type="caution">
    <text evidence="2">The sequence shown here is derived from an EMBL/GenBank/DDBJ whole genome shotgun (WGS) entry which is preliminary data.</text>
</comment>
<accession>A0ABT4X8F9</accession>
<proteinExistence type="predicted"/>
<dbReference type="PROSITE" id="PS51186">
    <property type="entry name" value="GNAT"/>
    <property type="match status" value="1"/>
</dbReference>
<dbReference type="Pfam" id="PF00583">
    <property type="entry name" value="Acetyltransf_1"/>
    <property type="match status" value="1"/>
</dbReference>
<sequence>MSISLKEINATNWYECTELSVSEEQKKIFPVSVVYWMASSKYEYNNELELLAVYDENLIVGVVAYGIDPDIDAPWITTVMIDEKYQGKGYGKEAVKQLIDLIVKRHHYKKIMIGHRPNNDVAAKLYESLGFHEIKQTEDEVVRCLQL</sequence>
<organism evidence="2 3">
    <name type="scientific">Bacillus changyiensis</name>
    <dbReference type="NCBI Taxonomy" id="3004103"/>
    <lineage>
        <taxon>Bacteria</taxon>
        <taxon>Bacillati</taxon>
        <taxon>Bacillota</taxon>
        <taxon>Bacilli</taxon>
        <taxon>Bacillales</taxon>
        <taxon>Bacillaceae</taxon>
        <taxon>Bacillus</taxon>
    </lineage>
</organism>
<dbReference type="PANTHER" id="PTHR43415">
    <property type="entry name" value="SPERMIDINE N(1)-ACETYLTRANSFERASE"/>
    <property type="match status" value="1"/>
</dbReference>
<dbReference type="Gene3D" id="3.40.630.30">
    <property type="match status" value="1"/>
</dbReference>
<evidence type="ECO:0000313" key="2">
    <source>
        <dbReference type="EMBL" id="MDA7028564.1"/>
    </source>
</evidence>
<dbReference type="InterPro" id="IPR000182">
    <property type="entry name" value="GNAT_dom"/>
</dbReference>
<evidence type="ECO:0000259" key="1">
    <source>
        <dbReference type="PROSITE" id="PS51186"/>
    </source>
</evidence>
<dbReference type="RefSeq" id="WP_271342348.1">
    <property type="nucleotide sequence ID" value="NZ_JAQKAB010000021.1"/>
</dbReference>
<evidence type="ECO:0000313" key="3">
    <source>
        <dbReference type="Proteomes" id="UP001211894"/>
    </source>
</evidence>
<feature type="domain" description="N-acetyltransferase" evidence="1">
    <location>
        <begin position="3"/>
        <end position="147"/>
    </location>
</feature>
<gene>
    <name evidence="2" type="ORF">PJ311_18670</name>
</gene>
<dbReference type="EMBL" id="JAQKAB010000021">
    <property type="protein sequence ID" value="MDA7028564.1"/>
    <property type="molecule type" value="Genomic_DNA"/>
</dbReference>